<dbReference type="Proteomes" id="UP000699042">
    <property type="component" value="Unassembled WGS sequence"/>
</dbReference>
<organism evidence="1 2">
    <name type="scientific">Colletotrichum scovillei</name>
    <dbReference type="NCBI Taxonomy" id="1209932"/>
    <lineage>
        <taxon>Eukaryota</taxon>
        <taxon>Fungi</taxon>
        <taxon>Dikarya</taxon>
        <taxon>Ascomycota</taxon>
        <taxon>Pezizomycotina</taxon>
        <taxon>Sordariomycetes</taxon>
        <taxon>Hypocreomycetidae</taxon>
        <taxon>Glomerellales</taxon>
        <taxon>Glomerellaceae</taxon>
        <taxon>Colletotrichum</taxon>
        <taxon>Colletotrichum acutatum species complex</taxon>
    </lineage>
</organism>
<dbReference type="AlphaFoldDB" id="A0A9P7UDM7"/>
<proteinExistence type="predicted"/>
<evidence type="ECO:0000313" key="2">
    <source>
        <dbReference type="Proteomes" id="UP000699042"/>
    </source>
</evidence>
<dbReference type="EMBL" id="JAESDN010000007">
    <property type="protein sequence ID" value="KAG7048007.1"/>
    <property type="molecule type" value="Genomic_DNA"/>
</dbReference>
<protein>
    <submittedName>
        <fullName evidence="1">Uncharacterized protein</fullName>
    </submittedName>
</protein>
<comment type="caution">
    <text evidence="1">The sequence shown here is derived from an EMBL/GenBank/DDBJ whole genome shotgun (WGS) entry which is preliminary data.</text>
</comment>
<gene>
    <name evidence="1" type="ORF">JMJ77_011345</name>
</gene>
<sequence>MPKKSSTDVLNYFTNLSTEHFTCDLAPHSSSVQLNGTLLWSSHSVSTVRLIRGARAIPISAGCIRPFPEAQRQM</sequence>
<evidence type="ECO:0000313" key="1">
    <source>
        <dbReference type="EMBL" id="KAG7048007.1"/>
    </source>
</evidence>
<keyword evidence="2" id="KW-1185">Reference proteome</keyword>
<accession>A0A9P7UDM7</accession>
<name>A0A9P7UDM7_9PEZI</name>
<reference evidence="1" key="1">
    <citation type="submission" date="2021-05" db="EMBL/GenBank/DDBJ databases">
        <title>Comparative genomics of three Colletotrichum scovillei strains and genetic complementation revealed genes involved fungal growth and virulence on chili pepper.</title>
        <authorList>
            <person name="Hsieh D.-K."/>
            <person name="Chuang S.-C."/>
            <person name="Chen C.-Y."/>
            <person name="Chao Y.-T."/>
            <person name="Lu M.-Y.J."/>
            <person name="Lee M.-H."/>
            <person name="Shih M.-C."/>
        </authorList>
    </citation>
    <scope>NUCLEOTIDE SEQUENCE</scope>
    <source>
        <strain evidence="1">Coll-153</strain>
    </source>
</reference>